<dbReference type="EMBL" id="JBHSQH010000001">
    <property type="protein sequence ID" value="MFC5972123.1"/>
    <property type="molecule type" value="Genomic_DNA"/>
</dbReference>
<sequence length="104" mass="11564">MGTAYRPSSRFLRILAGDGDRTPHPPLPRETFREHPNEETVGHGVVSSLGGLGLYEAGGTTGDTSRDQLLVEASIDVLRLSRISMLYVERYVFDDRRDASRTDE</sequence>
<organism evidence="2 3">
    <name type="scientific">Halomarina salina</name>
    <dbReference type="NCBI Taxonomy" id="1872699"/>
    <lineage>
        <taxon>Archaea</taxon>
        <taxon>Methanobacteriati</taxon>
        <taxon>Methanobacteriota</taxon>
        <taxon>Stenosarchaea group</taxon>
        <taxon>Halobacteria</taxon>
        <taxon>Halobacteriales</taxon>
        <taxon>Natronomonadaceae</taxon>
        <taxon>Halomarina</taxon>
    </lineage>
</organism>
<dbReference type="RefSeq" id="WP_247415162.1">
    <property type="nucleotide sequence ID" value="NZ_JALLGW010000001.1"/>
</dbReference>
<feature type="compositionally biased region" description="Basic and acidic residues" evidence="1">
    <location>
        <begin position="30"/>
        <end position="41"/>
    </location>
</feature>
<gene>
    <name evidence="2" type="ORF">ACFPYI_12355</name>
</gene>
<proteinExistence type="predicted"/>
<comment type="caution">
    <text evidence="2">The sequence shown here is derived from an EMBL/GenBank/DDBJ whole genome shotgun (WGS) entry which is preliminary data.</text>
</comment>
<evidence type="ECO:0000313" key="3">
    <source>
        <dbReference type="Proteomes" id="UP001596099"/>
    </source>
</evidence>
<accession>A0ABD5RNQ3</accession>
<evidence type="ECO:0000256" key="1">
    <source>
        <dbReference type="SAM" id="MobiDB-lite"/>
    </source>
</evidence>
<evidence type="ECO:0000313" key="2">
    <source>
        <dbReference type="EMBL" id="MFC5972123.1"/>
    </source>
</evidence>
<protein>
    <submittedName>
        <fullName evidence="2">Uncharacterized protein</fullName>
    </submittedName>
</protein>
<dbReference type="AlphaFoldDB" id="A0ABD5RNQ3"/>
<name>A0ABD5RNQ3_9EURY</name>
<reference evidence="2 3" key="1">
    <citation type="journal article" date="2019" name="Int. J. Syst. Evol. Microbiol.">
        <title>The Global Catalogue of Microorganisms (GCM) 10K type strain sequencing project: providing services to taxonomists for standard genome sequencing and annotation.</title>
        <authorList>
            <consortium name="The Broad Institute Genomics Platform"/>
            <consortium name="The Broad Institute Genome Sequencing Center for Infectious Disease"/>
            <person name="Wu L."/>
            <person name="Ma J."/>
        </authorList>
    </citation>
    <scope>NUCLEOTIDE SEQUENCE [LARGE SCALE GENOMIC DNA]</scope>
    <source>
        <strain evidence="2 3">CGMCC 1.12543</strain>
    </source>
</reference>
<feature type="region of interest" description="Disordered" evidence="1">
    <location>
        <begin position="16"/>
        <end position="45"/>
    </location>
</feature>
<dbReference type="Proteomes" id="UP001596099">
    <property type="component" value="Unassembled WGS sequence"/>
</dbReference>
<keyword evidence="3" id="KW-1185">Reference proteome</keyword>